<dbReference type="SUPFAM" id="SSF48403">
    <property type="entry name" value="Ankyrin repeat"/>
    <property type="match status" value="1"/>
</dbReference>
<accession>A0A7S3G211</accession>
<evidence type="ECO:0000256" key="5">
    <source>
        <dbReference type="SAM" id="SignalP"/>
    </source>
</evidence>
<evidence type="ECO:0000313" key="6">
    <source>
        <dbReference type="EMBL" id="CAE0244163.1"/>
    </source>
</evidence>
<dbReference type="PROSITE" id="PS50297">
    <property type="entry name" value="ANK_REP_REGION"/>
    <property type="match status" value="2"/>
</dbReference>
<dbReference type="EMBL" id="HBIB01009970">
    <property type="protein sequence ID" value="CAE0244163.1"/>
    <property type="molecule type" value="Transcribed_RNA"/>
</dbReference>
<keyword evidence="1" id="KW-0677">Repeat</keyword>
<name>A0A7S3G211_9EUKA</name>
<feature type="repeat" description="ANK" evidence="3">
    <location>
        <begin position="658"/>
        <end position="690"/>
    </location>
</feature>
<sequence>MMRFPSVIALSLPLLLLLACAHAQQQEGGGDAVPIATAYSHLYSDYVRVWSCGEHAEVELRAPNEKMSVHNRTVQAHNIDMPIEGLMHPANKHVFEQKVGLTYKDMFPSKHHCGGTKAIAQLSFLLSQRVGRPLLFSPRALSLFVPTRVEEALFCEENKWPRSTRPLHDVLTKMKVKASKIYADSEDELEIVLHNFRRQEINIAVFKGTVFEQAFWTGRALLVATEDQLLNMKPHEEKTIFKVKVTAIPLSAASPQNDHFHVTPFVVAFRRIMGGEEKEERRKIVLRARRIEGLSDPFYGKPDENEEDIDLDTWASYDREAEETFLFRTYTGQLQPLEGEAGGPTAPASDSEEEKENEEDAVGGGHQALFDTPPYFNIFGALHFRPFHHHRTGATPDAVARAAAEDVKMLLLRGDNVLSLDGRRRSALHVAAELDNLLAIDYMMSVRSNYTDIIRQKRTDDPTSSSREHVQASRQQEIASILKEALGDTKIADSIKLNEVGEKKKKKGGGNGGKDEEVDADEARADQEGAEKAAQEEAGDADDVTPVDLLYHEDMDGHLPHHVACLHAHPRSLAKFLTFNSSLASVPVYSNSGRPMRNCLHLAVKASQYEFHLPAILRVLEQLKDHNEREAALEKRIIEVIDIAIQSGASLHLKDSVDGATPLHVAVAKNLLNTVKRMIELGADVTEADRFGLPPLYRAIQHESSPALVGLLLDSGASAVSKVKDGRSSIHWVTGRRSNCDLNLIRILTQKGASIFDVDNKGRTPLHLAAQQGHYDCVKYLVENGADVLAKTKDGKAAYELARGRETIAYLKQLAHSRMEDDEL</sequence>
<dbReference type="PANTHER" id="PTHR24198">
    <property type="entry name" value="ANKYRIN REPEAT AND PROTEIN KINASE DOMAIN-CONTAINING PROTEIN"/>
    <property type="match status" value="1"/>
</dbReference>
<dbReference type="SMART" id="SM00248">
    <property type="entry name" value="ANK"/>
    <property type="match status" value="7"/>
</dbReference>
<dbReference type="InterPro" id="IPR002110">
    <property type="entry name" value="Ankyrin_rpt"/>
</dbReference>
<dbReference type="PROSITE" id="PS51257">
    <property type="entry name" value="PROKAR_LIPOPROTEIN"/>
    <property type="match status" value="1"/>
</dbReference>
<dbReference type="PANTHER" id="PTHR24198:SF165">
    <property type="entry name" value="ANKYRIN REPEAT-CONTAINING PROTEIN-RELATED"/>
    <property type="match status" value="1"/>
</dbReference>
<keyword evidence="2 3" id="KW-0040">ANK repeat</keyword>
<proteinExistence type="predicted"/>
<dbReference type="Pfam" id="PF00023">
    <property type="entry name" value="Ank"/>
    <property type="match status" value="1"/>
</dbReference>
<evidence type="ECO:0000256" key="2">
    <source>
        <dbReference type="ARBA" id="ARBA00023043"/>
    </source>
</evidence>
<feature type="chain" id="PRO_5030925182" evidence="5">
    <location>
        <begin position="24"/>
        <end position="824"/>
    </location>
</feature>
<evidence type="ECO:0000256" key="4">
    <source>
        <dbReference type="SAM" id="MobiDB-lite"/>
    </source>
</evidence>
<feature type="compositionally biased region" description="Basic and acidic residues" evidence="4">
    <location>
        <begin position="521"/>
        <end position="535"/>
    </location>
</feature>
<organism evidence="6">
    <name type="scientific">Palpitomonas bilix</name>
    <dbReference type="NCBI Taxonomy" id="652834"/>
    <lineage>
        <taxon>Eukaryota</taxon>
        <taxon>Eukaryota incertae sedis</taxon>
    </lineage>
</organism>
<feature type="region of interest" description="Disordered" evidence="4">
    <location>
        <begin position="457"/>
        <end position="476"/>
    </location>
</feature>
<dbReference type="InterPro" id="IPR036770">
    <property type="entry name" value="Ankyrin_rpt-contain_sf"/>
</dbReference>
<dbReference type="AlphaFoldDB" id="A0A7S3G211"/>
<feature type="signal peptide" evidence="5">
    <location>
        <begin position="1"/>
        <end position="23"/>
    </location>
</feature>
<dbReference type="Pfam" id="PF12796">
    <property type="entry name" value="Ank_2"/>
    <property type="match status" value="1"/>
</dbReference>
<keyword evidence="5" id="KW-0732">Signal</keyword>
<feature type="compositionally biased region" description="Basic and acidic residues" evidence="4">
    <location>
        <begin position="457"/>
        <end position="471"/>
    </location>
</feature>
<feature type="region of interest" description="Disordered" evidence="4">
    <location>
        <begin position="502"/>
        <end position="543"/>
    </location>
</feature>
<reference evidence="6" key="1">
    <citation type="submission" date="2021-01" db="EMBL/GenBank/DDBJ databases">
        <authorList>
            <person name="Corre E."/>
            <person name="Pelletier E."/>
            <person name="Niang G."/>
            <person name="Scheremetjew M."/>
            <person name="Finn R."/>
            <person name="Kale V."/>
            <person name="Holt S."/>
            <person name="Cochrane G."/>
            <person name="Meng A."/>
            <person name="Brown T."/>
            <person name="Cohen L."/>
        </authorList>
    </citation>
    <scope>NUCLEOTIDE SEQUENCE</scope>
    <source>
        <strain evidence="6">NIES-2562</strain>
    </source>
</reference>
<dbReference type="PROSITE" id="PS50088">
    <property type="entry name" value="ANK_REPEAT"/>
    <property type="match status" value="2"/>
</dbReference>
<feature type="compositionally biased region" description="Acidic residues" evidence="4">
    <location>
        <begin position="350"/>
        <end position="361"/>
    </location>
</feature>
<protein>
    <submittedName>
        <fullName evidence="6">Uncharacterized protein</fullName>
    </submittedName>
</protein>
<dbReference type="Gene3D" id="1.25.40.20">
    <property type="entry name" value="Ankyrin repeat-containing domain"/>
    <property type="match status" value="1"/>
</dbReference>
<feature type="region of interest" description="Disordered" evidence="4">
    <location>
        <begin position="335"/>
        <end position="367"/>
    </location>
</feature>
<evidence type="ECO:0000256" key="3">
    <source>
        <dbReference type="PROSITE-ProRule" id="PRU00023"/>
    </source>
</evidence>
<evidence type="ECO:0000256" key="1">
    <source>
        <dbReference type="ARBA" id="ARBA00022737"/>
    </source>
</evidence>
<feature type="repeat" description="ANK" evidence="3">
    <location>
        <begin position="761"/>
        <end position="793"/>
    </location>
</feature>
<gene>
    <name evidence="6" type="ORF">PBIL07802_LOCUS6338</name>
</gene>